<dbReference type="InterPro" id="IPR051344">
    <property type="entry name" value="Vgb"/>
</dbReference>
<keyword evidence="1" id="KW-0732">Signal</keyword>
<dbReference type="Proteomes" id="UP000500938">
    <property type="component" value="Chromosome"/>
</dbReference>
<reference evidence="2 3" key="1">
    <citation type="submission" date="2020-05" db="EMBL/GenBank/DDBJ databases">
        <title>Complete genome sequence of Gemmatimonas greenlandica TET16.</title>
        <authorList>
            <person name="Zeng Y."/>
        </authorList>
    </citation>
    <scope>NUCLEOTIDE SEQUENCE [LARGE SCALE GENOMIC DNA]</scope>
    <source>
        <strain evidence="2 3">TET16</strain>
    </source>
</reference>
<evidence type="ECO:0000256" key="1">
    <source>
        <dbReference type="SAM" id="SignalP"/>
    </source>
</evidence>
<gene>
    <name evidence="2" type="ORF">HKW67_16245</name>
</gene>
<dbReference type="RefSeq" id="WP_171226390.1">
    <property type="nucleotide sequence ID" value="NZ_CP053085.1"/>
</dbReference>
<dbReference type="SUPFAM" id="SSF50998">
    <property type="entry name" value="Quinoprotein alcohol dehydrogenase-like"/>
    <property type="match status" value="1"/>
</dbReference>
<dbReference type="EMBL" id="CP053085">
    <property type="protein sequence ID" value="QJR36957.1"/>
    <property type="molecule type" value="Genomic_DNA"/>
</dbReference>
<keyword evidence="3" id="KW-1185">Reference proteome</keyword>
<feature type="chain" id="PRO_5027109091" evidence="1">
    <location>
        <begin position="33"/>
        <end position="352"/>
    </location>
</feature>
<dbReference type="InterPro" id="IPR015943">
    <property type="entry name" value="WD40/YVTN_repeat-like_dom_sf"/>
</dbReference>
<dbReference type="GO" id="GO:0016829">
    <property type="term" value="F:lyase activity"/>
    <property type="evidence" value="ECO:0007669"/>
    <property type="project" value="UniProtKB-KW"/>
</dbReference>
<dbReference type="KEGG" id="ggr:HKW67_16245"/>
<proteinExistence type="predicted"/>
<organism evidence="2 3">
    <name type="scientific">Gemmatimonas groenlandica</name>
    <dbReference type="NCBI Taxonomy" id="2732249"/>
    <lineage>
        <taxon>Bacteria</taxon>
        <taxon>Pseudomonadati</taxon>
        <taxon>Gemmatimonadota</taxon>
        <taxon>Gemmatimonadia</taxon>
        <taxon>Gemmatimonadales</taxon>
        <taxon>Gemmatimonadaceae</taxon>
        <taxon>Gemmatimonas</taxon>
    </lineage>
</organism>
<dbReference type="SUPFAM" id="SSF101898">
    <property type="entry name" value="NHL repeat"/>
    <property type="match status" value="1"/>
</dbReference>
<dbReference type="PANTHER" id="PTHR40274:SF3">
    <property type="entry name" value="VIRGINIAMYCIN B LYASE"/>
    <property type="match status" value="1"/>
</dbReference>
<dbReference type="Pfam" id="PF24684">
    <property type="entry name" value="Vgb_lyase"/>
    <property type="match status" value="1"/>
</dbReference>
<feature type="signal peptide" evidence="1">
    <location>
        <begin position="1"/>
        <end position="32"/>
    </location>
</feature>
<dbReference type="AlphaFoldDB" id="A0A6M4ITW3"/>
<dbReference type="Gene3D" id="2.130.10.10">
    <property type="entry name" value="YVTN repeat-like/Quinoprotein amine dehydrogenase"/>
    <property type="match status" value="2"/>
</dbReference>
<keyword evidence="2" id="KW-0456">Lyase</keyword>
<evidence type="ECO:0000313" key="2">
    <source>
        <dbReference type="EMBL" id="QJR36957.1"/>
    </source>
</evidence>
<name>A0A6M4ITW3_9BACT</name>
<dbReference type="PANTHER" id="PTHR40274">
    <property type="entry name" value="VIRGINIAMYCIN B LYASE"/>
    <property type="match status" value="1"/>
</dbReference>
<sequence length="352" mass="38801">MNSRCRETARLPRVALYAAMVAAAFAPSIAVAQKRGADTAAVTEWNVPWADTRPRDPSLDAQGRVWFVGQEGNYVARLDPKSGAFTKLEIDAGTFPHTVSVDKDGDAWYTGNRNGMIGKIDGKTGAITRYPMPDPDAKDPHTIAFDQKGDLWFTLQNSNMVGHLVKKTGKVTIMKIATPRARPYGIVIDAKGRPWFNLFGVNKIGTVDPTSMRVREYVLPDERTRGRRIALTTDGAVWYVDYSRGYLGRLDPVSGTVKDWPLPGGSTSLPYAMTVDDADRLWFVETGTQPNRLVGFDPRTNTFTTPTDIGKAAPNTVRHMVFDKNTRTIWFGSDQGTIGRAVIPPAERKPIG</sequence>
<dbReference type="InterPro" id="IPR011047">
    <property type="entry name" value="Quinoprotein_ADH-like_sf"/>
</dbReference>
<accession>A0A6M4ITW3</accession>
<evidence type="ECO:0000313" key="3">
    <source>
        <dbReference type="Proteomes" id="UP000500938"/>
    </source>
</evidence>
<protein>
    <submittedName>
        <fullName evidence="2">Lyase</fullName>
    </submittedName>
</protein>